<name>A0A3M8PBG3_9BACL</name>
<organism evidence="5 6">
    <name type="scientific">Planococcus salinus</name>
    <dbReference type="NCBI Taxonomy" id="1848460"/>
    <lineage>
        <taxon>Bacteria</taxon>
        <taxon>Bacillati</taxon>
        <taxon>Bacillota</taxon>
        <taxon>Bacilli</taxon>
        <taxon>Bacillales</taxon>
        <taxon>Caryophanaceae</taxon>
        <taxon>Planococcus</taxon>
    </lineage>
</organism>
<dbReference type="CDD" id="cd01129">
    <property type="entry name" value="PulE-GspE-like"/>
    <property type="match status" value="1"/>
</dbReference>
<keyword evidence="3" id="KW-0067">ATP-binding</keyword>
<dbReference type="EMBL" id="RIAX01000001">
    <property type="protein sequence ID" value="RNF41059.1"/>
    <property type="molecule type" value="Genomic_DNA"/>
</dbReference>
<evidence type="ECO:0000256" key="1">
    <source>
        <dbReference type="ARBA" id="ARBA00006611"/>
    </source>
</evidence>
<dbReference type="InterPro" id="IPR027417">
    <property type="entry name" value="P-loop_NTPase"/>
</dbReference>
<dbReference type="GO" id="GO:0005886">
    <property type="term" value="C:plasma membrane"/>
    <property type="evidence" value="ECO:0007669"/>
    <property type="project" value="TreeGrafter"/>
</dbReference>
<feature type="domain" description="Bacterial type II secretion system protein E" evidence="4">
    <location>
        <begin position="206"/>
        <end position="220"/>
    </location>
</feature>
<dbReference type="PANTHER" id="PTHR30258:SF2">
    <property type="entry name" value="COMG OPERON PROTEIN 1"/>
    <property type="match status" value="1"/>
</dbReference>
<evidence type="ECO:0000256" key="2">
    <source>
        <dbReference type="ARBA" id="ARBA00022741"/>
    </source>
</evidence>
<dbReference type="PROSITE" id="PS00662">
    <property type="entry name" value="T2SP_E"/>
    <property type="match status" value="1"/>
</dbReference>
<dbReference type="GO" id="GO:0016887">
    <property type="term" value="F:ATP hydrolysis activity"/>
    <property type="evidence" value="ECO:0007669"/>
    <property type="project" value="TreeGrafter"/>
</dbReference>
<evidence type="ECO:0000256" key="3">
    <source>
        <dbReference type="ARBA" id="ARBA00022840"/>
    </source>
</evidence>
<dbReference type="InterPro" id="IPR047667">
    <property type="entry name" value="ATPase_ComGA"/>
</dbReference>
<dbReference type="SUPFAM" id="SSF52540">
    <property type="entry name" value="P-loop containing nucleoside triphosphate hydrolases"/>
    <property type="match status" value="1"/>
</dbReference>
<dbReference type="Gene3D" id="3.30.450.90">
    <property type="match status" value="1"/>
</dbReference>
<dbReference type="Proteomes" id="UP000275473">
    <property type="component" value="Unassembled WGS sequence"/>
</dbReference>
<dbReference type="AlphaFoldDB" id="A0A3M8PBG3"/>
<dbReference type="InterPro" id="IPR001482">
    <property type="entry name" value="T2SS/T4SS_dom"/>
</dbReference>
<reference evidence="5 6" key="1">
    <citation type="journal article" date="2018" name="Int. J. Syst. Evol. Microbiol.">
        <title>Planococcus salinus sp. nov., a moderately halophilic bacterium isolated from a saline-alkali soil.</title>
        <authorList>
            <person name="Gan L."/>
        </authorList>
    </citation>
    <scope>NUCLEOTIDE SEQUENCE [LARGE SCALE GENOMIC DNA]</scope>
    <source>
        <strain evidence="5 6">LCB217</strain>
    </source>
</reference>
<evidence type="ECO:0000259" key="4">
    <source>
        <dbReference type="PROSITE" id="PS00662"/>
    </source>
</evidence>
<protein>
    <submittedName>
        <fullName evidence="5">Competence protein ComG</fullName>
    </submittedName>
</protein>
<comment type="caution">
    <text evidence="5">The sequence shown here is derived from an EMBL/GenBank/DDBJ whole genome shotgun (WGS) entry which is preliminary data.</text>
</comment>
<gene>
    <name evidence="5" type="ORF">EEX84_01520</name>
</gene>
<dbReference type="GO" id="GO:0005524">
    <property type="term" value="F:ATP binding"/>
    <property type="evidence" value="ECO:0007669"/>
    <property type="project" value="UniProtKB-KW"/>
</dbReference>
<evidence type="ECO:0000313" key="6">
    <source>
        <dbReference type="Proteomes" id="UP000275473"/>
    </source>
</evidence>
<sequence length="349" mass="39298">MQEIIERRSFNLLQQAVEANTTDIHIKPETSCYAVSFRSFQSLRQVTEIPHDLGDRMIAYFKYLSLLDISERRKPQTGSFQLPLKDKAYYFRISTLPSVLTKESIVIRIMLDEETQTVHELAAFRDSARLLEKLAQQPQGLILLTGPTGCGKSTTLYSLLKHCSDNLNRNIITLEDPVERKNQSMLQIQVNERTGLSYAAGLKAILRHDPDIIMIGEIRDAATAEIAVRAALTGHLVFSTIHAKHSVGCLHRLYDLGISFEDMAQTLVAIAAQRIIPMFPSLGQPDLSYRALFEILHADRLLEAVQSAKNRQVYSLPEALSFDGQIREGVKIGAIDPSYTRQAGFHYRT</sequence>
<dbReference type="Gene3D" id="3.40.50.300">
    <property type="entry name" value="P-loop containing nucleotide triphosphate hydrolases"/>
    <property type="match status" value="1"/>
</dbReference>
<dbReference type="NCBIfam" id="NF041000">
    <property type="entry name" value="ATPase_ComGA"/>
    <property type="match status" value="1"/>
</dbReference>
<keyword evidence="6" id="KW-1185">Reference proteome</keyword>
<keyword evidence="2" id="KW-0547">Nucleotide-binding</keyword>
<dbReference type="OrthoDB" id="9808272at2"/>
<dbReference type="InterPro" id="IPR003593">
    <property type="entry name" value="AAA+_ATPase"/>
</dbReference>
<proteinExistence type="inferred from homology"/>
<accession>A0A3M8PBG3</accession>
<dbReference type="SMART" id="SM00382">
    <property type="entry name" value="AAA"/>
    <property type="match status" value="1"/>
</dbReference>
<comment type="similarity">
    <text evidence="1">Belongs to the GSP E family.</text>
</comment>
<dbReference type="RefSeq" id="WP_123163807.1">
    <property type="nucleotide sequence ID" value="NZ_RIAX01000001.1"/>
</dbReference>
<evidence type="ECO:0000313" key="5">
    <source>
        <dbReference type="EMBL" id="RNF41059.1"/>
    </source>
</evidence>
<dbReference type="Pfam" id="PF00437">
    <property type="entry name" value="T2SSE"/>
    <property type="match status" value="1"/>
</dbReference>
<dbReference type="PANTHER" id="PTHR30258">
    <property type="entry name" value="TYPE II SECRETION SYSTEM PROTEIN GSPE-RELATED"/>
    <property type="match status" value="1"/>
</dbReference>